<sequence length="114" mass="13203">MEKPKPMLTMSQIMSKLADKGITNEFRMHENLQMILEGNEHAYQPEDLKILKTFRFEGDSSPEDNAVLYVVVDQKGNKGIIIDSYGAESNYPGEEFDNFLRNIPVDEDDEYNFY</sequence>
<name>A0A368N2A5_9FLAO</name>
<dbReference type="OrthoDB" id="8418771at2"/>
<evidence type="ECO:0000313" key="1">
    <source>
        <dbReference type="EMBL" id="RCU43379.1"/>
    </source>
</evidence>
<evidence type="ECO:0000313" key="2">
    <source>
        <dbReference type="Proteomes" id="UP000252172"/>
    </source>
</evidence>
<protein>
    <recommendedName>
        <fullName evidence="3">Phosphoribosylpyrophosphate synthetase</fullName>
    </recommendedName>
</protein>
<reference evidence="1 2" key="1">
    <citation type="submission" date="2018-07" db="EMBL/GenBank/DDBJ databases">
        <title>Chryseobacterium lacus sp. nov., isolated from lake water.</title>
        <authorList>
            <person name="Li C.-M."/>
        </authorList>
    </citation>
    <scope>NUCLEOTIDE SEQUENCE [LARGE SCALE GENOMIC DNA]</scope>
    <source>
        <strain evidence="1 2">YLOS41</strain>
    </source>
</reference>
<gene>
    <name evidence="1" type="ORF">DQ356_04215</name>
</gene>
<dbReference type="AlphaFoldDB" id="A0A368N2A5"/>
<dbReference type="Proteomes" id="UP000252172">
    <property type="component" value="Unassembled WGS sequence"/>
</dbReference>
<keyword evidence="2" id="KW-1185">Reference proteome</keyword>
<dbReference type="RefSeq" id="WP_114303232.1">
    <property type="nucleotide sequence ID" value="NZ_QPIE01000003.1"/>
</dbReference>
<proteinExistence type="predicted"/>
<accession>A0A368N2A5</accession>
<organism evidence="1 2">
    <name type="scientific">Chryseobacterium lacus</name>
    <dbReference type="NCBI Taxonomy" id="2058346"/>
    <lineage>
        <taxon>Bacteria</taxon>
        <taxon>Pseudomonadati</taxon>
        <taxon>Bacteroidota</taxon>
        <taxon>Flavobacteriia</taxon>
        <taxon>Flavobacteriales</taxon>
        <taxon>Weeksellaceae</taxon>
        <taxon>Chryseobacterium group</taxon>
        <taxon>Chryseobacterium</taxon>
    </lineage>
</organism>
<comment type="caution">
    <text evidence="1">The sequence shown here is derived from an EMBL/GenBank/DDBJ whole genome shotgun (WGS) entry which is preliminary data.</text>
</comment>
<evidence type="ECO:0008006" key="3">
    <source>
        <dbReference type="Google" id="ProtNLM"/>
    </source>
</evidence>
<dbReference type="EMBL" id="QPIE01000003">
    <property type="protein sequence ID" value="RCU43379.1"/>
    <property type="molecule type" value="Genomic_DNA"/>
</dbReference>